<evidence type="ECO:0000313" key="2">
    <source>
        <dbReference type="EMBL" id="CCC41962.1"/>
    </source>
</evidence>
<proteinExistence type="predicted"/>
<dbReference type="EMBL" id="FR746101">
    <property type="protein sequence ID" value="CCC41962.1"/>
    <property type="molecule type" value="Genomic_DNA"/>
</dbReference>
<evidence type="ECO:0000313" key="3">
    <source>
        <dbReference type="Proteomes" id="UP000007954"/>
    </source>
</evidence>
<feature type="region of interest" description="Disordered" evidence="1">
    <location>
        <begin position="14"/>
        <end position="33"/>
    </location>
</feature>
<dbReference type="AlphaFoldDB" id="G0LNF6"/>
<organism evidence="2 3">
    <name type="scientific">Haloquadratum walsbyi (strain DSM 16854 / JCM 12705 / C23)</name>
    <dbReference type="NCBI Taxonomy" id="768065"/>
    <lineage>
        <taxon>Archaea</taxon>
        <taxon>Methanobacteriati</taxon>
        <taxon>Methanobacteriota</taxon>
        <taxon>Stenosarchaea group</taxon>
        <taxon>Halobacteria</taxon>
        <taxon>Halobacteriales</taxon>
        <taxon>Haloferacaceae</taxon>
        <taxon>Haloquadratum</taxon>
    </lineage>
</organism>
<gene>
    <name evidence="2" type="ordered locus">Hqrw_6004</name>
</gene>
<dbReference type="RefSeq" id="WP_014557143.1">
    <property type="nucleotide sequence ID" value="NC_017460.1"/>
</dbReference>
<dbReference type="HOGENOM" id="CLU_2190994_0_0_2"/>
<dbReference type="GeneID" id="12449066"/>
<geneLocation type="plasmid" evidence="2 3">
    <name>PL6A</name>
</geneLocation>
<keyword evidence="2" id="KW-0614">Plasmid</keyword>
<evidence type="ECO:0000256" key="1">
    <source>
        <dbReference type="SAM" id="MobiDB-lite"/>
    </source>
</evidence>
<dbReference type="KEGG" id="hwc:Hqrw_6004"/>
<dbReference type="Proteomes" id="UP000007954">
    <property type="component" value="Plasmid PL6A"/>
</dbReference>
<sequence>MTDFDHTEIEKELIESYGGTPQEKFGTDGTINGAPTEVRLAKEEDRFRLNKETHSELVEQEGTYIFDDLGDNQPPKQVDADTVDDRLSEDWHSDRGYMHQFVSVDSFF</sequence>
<reference evidence="2 3" key="1">
    <citation type="journal article" date="2011" name="PLoS ONE">
        <title>Haloquadratum walsbyi: limited diversity in a global pond.</title>
        <authorList>
            <person name="Dyall-Smith M."/>
            <person name="Pfeiffer F."/>
            <person name="Klee K."/>
            <person name="Palm P."/>
            <person name="Gross K."/>
            <person name="Schuster S.C."/>
            <person name="Rampp M."/>
            <person name="Oesterhelt D."/>
        </authorList>
    </citation>
    <scope>NUCLEOTIDE SEQUENCE [LARGE SCALE GENOMIC DNA]</scope>
    <source>
        <strain evidence="3">DSM 16854 / JCM 12705 / C23</strain>
        <plasmid evidence="3">Plasmid PL6A</plasmid>
    </source>
</reference>
<accession>G0LNF6</accession>
<protein>
    <submittedName>
        <fullName evidence="2">Uncharacterized protein</fullName>
    </submittedName>
</protein>
<name>G0LNF6_HALWC</name>